<dbReference type="RefSeq" id="WP_071946887.1">
    <property type="nucleotide sequence ID" value="NZ_CP018139.1"/>
</dbReference>
<dbReference type="EMBL" id="CP018139">
    <property type="protein sequence ID" value="APE32594.1"/>
    <property type="molecule type" value="Genomic_DNA"/>
</dbReference>
<organism evidence="3 4">
    <name type="scientific">Halomonas aestuarii</name>
    <dbReference type="NCBI Taxonomy" id="1897729"/>
    <lineage>
        <taxon>Bacteria</taxon>
        <taxon>Pseudomonadati</taxon>
        <taxon>Pseudomonadota</taxon>
        <taxon>Gammaproteobacteria</taxon>
        <taxon>Oceanospirillales</taxon>
        <taxon>Halomonadaceae</taxon>
        <taxon>Halomonas</taxon>
    </lineage>
</organism>
<keyword evidence="1" id="KW-0812">Transmembrane</keyword>
<dbReference type="KEGG" id="hsi:BOX17_13360"/>
<dbReference type="SUPFAM" id="SSF53300">
    <property type="entry name" value="vWA-like"/>
    <property type="match status" value="1"/>
</dbReference>
<dbReference type="InterPro" id="IPR051266">
    <property type="entry name" value="CLCR"/>
</dbReference>
<dbReference type="InterPro" id="IPR036465">
    <property type="entry name" value="vWFA_dom_sf"/>
</dbReference>
<dbReference type="Pfam" id="PF13519">
    <property type="entry name" value="VWA_2"/>
    <property type="match status" value="1"/>
</dbReference>
<dbReference type="PANTHER" id="PTHR10579">
    <property type="entry name" value="CALCIUM-ACTIVATED CHLORIDE CHANNEL REGULATOR"/>
    <property type="match status" value="1"/>
</dbReference>
<dbReference type="InterPro" id="IPR002035">
    <property type="entry name" value="VWF_A"/>
</dbReference>
<proteinExistence type="predicted"/>
<evidence type="ECO:0000259" key="2">
    <source>
        <dbReference type="PROSITE" id="PS50234"/>
    </source>
</evidence>
<evidence type="ECO:0000313" key="4">
    <source>
        <dbReference type="Proteomes" id="UP000181985"/>
    </source>
</evidence>
<dbReference type="AlphaFoldDB" id="A0A1J0VKP9"/>
<name>A0A1J0VKP9_9GAMM</name>
<dbReference type="Gene3D" id="3.40.50.410">
    <property type="entry name" value="von Willebrand factor, type A domain"/>
    <property type="match status" value="1"/>
</dbReference>
<feature type="domain" description="VWFA" evidence="2">
    <location>
        <begin position="20"/>
        <end position="205"/>
    </location>
</feature>
<dbReference type="SMART" id="SM00327">
    <property type="entry name" value="VWA"/>
    <property type="match status" value="1"/>
</dbReference>
<evidence type="ECO:0000313" key="3">
    <source>
        <dbReference type="EMBL" id="APE32594.1"/>
    </source>
</evidence>
<keyword evidence="1" id="KW-1133">Transmembrane helix</keyword>
<dbReference type="PROSITE" id="PS50234">
    <property type="entry name" value="VWFA"/>
    <property type="match status" value="1"/>
</dbReference>
<sequence length="595" mass="65356">MALWLWAGPLAAQVNEERPDVRVVVDVSGSMRENDPDRLAVSALDMLVALLPSGARAGVWTFGETVDNPLPLGEVDADWRRQALALPPALQAYQQYTDIEAALNEAARAEADGWRHLVLLTDGMIDLSPTRGAKPDIDAASRRRLMDERAAEFAAQGVAVHAIAFSEEADLALVERLAQTTGGLAALAESPESLLGAFLDIVERIFPADQVPLDEGRFVIDEGVETFSALVFHGPDDAPLTLVAPDGTRYRAEDAPADIRWQVEPRFDLIRVPEPLAGEWRLEGLVGEESRVNVASSRHLRTADLPTTLYLGFDVPVEAWVEHDGEPAGGGLEDLSLSVSLQDSRGKVQSRVTLEPDSGRFRGRLPAPALTGNARLVIRAEGQGFRRQRVQAVNVLPAIGAVHRPQAGWVVLAAEHPRLNRNNTRIHGELQGERLEADAVGDARWHLDLPDLDESLSLPLLLEATIDLDGERRTLSLPRLVLNPDGRLGIEVADVAGPTLATESFDEEGGTSLPPPETAAERAADRFVEMVNRMPEAARDLWQAGWPGLERLWQEHRRDPRLWAAVAALVLLLLVIRLIRRRRARRPLRREEPHV</sequence>
<reference evidence="4" key="1">
    <citation type="submission" date="2016-11" db="EMBL/GenBank/DDBJ databases">
        <title>Halolamina sediminis sp. nov., an extremely halophilic archaeon isolated from solar salt.</title>
        <authorList>
            <person name="Koh H.-W."/>
            <person name="Rani S."/>
            <person name="Park S.-J."/>
        </authorList>
    </citation>
    <scope>NUCLEOTIDE SEQUENCE [LARGE SCALE GENOMIC DNA]</scope>
    <source>
        <strain evidence="4">Hb3</strain>
    </source>
</reference>
<dbReference type="CDD" id="cd00198">
    <property type="entry name" value="vWFA"/>
    <property type="match status" value="1"/>
</dbReference>
<keyword evidence="4" id="KW-1185">Reference proteome</keyword>
<accession>A0A1J0VKP9</accession>
<feature type="transmembrane region" description="Helical" evidence="1">
    <location>
        <begin position="562"/>
        <end position="580"/>
    </location>
</feature>
<dbReference type="Proteomes" id="UP000181985">
    <property type="component" value="Chromosome"/>
</dbReference>
<evidence type="ECO:0000256" key="1">
    <source>
        <dbReference type="SAM" id="Phobius"/>
    </source>
</evidence>
<dbReference type="PANTHER" id="PTHR10579:SF43">
    <property type="entry name" value="ZINC FINGER (C3HC4-TYPE RING FINGER) FAMILY PROTEIN"/>
    <property type="match status" value="1"/>
</dbReference>
<keyword evidence="1" id="KW-0472">Membrane</keyword>
<gene>
    <name evidence="3" type="ORF">BOX17_13360</name>
</gene>
<protein>
    <recommendedName>
        <fullName evidence="2">VWFA domain-containing protein</fullName>
    </recommendedName>
</protein>